<dbReference type="OrthoDB" id="6604152at2"/>
<sequence>MRLLLAVILAAVGGFAAQFWQLGQLSDELAQQRCNVTTLSADIDCRDKVITRLQDERRQLQRAELELRRSLTEAGQSVQRHEQRIQGLLSENQSLRHWANSALPDAVSRLHQRPAFHSAADYLRWLSEDNKLPDTGKPSENSR</sequence>
<keyword evidence="3" id="KW-1185">Reference proteome</keyword>
<evidence type="ECO:0000256" key="1">
    <source>
        <dbReference type="SAM" id="Coils"/>
    </source>
</evidence>
<dbReference type="Proteomes" id="UP000294555">
    <property type="component" value="Unassembled WGS sequence"/>
</dbReference>
<feature type="coiled-coil region" evidence="1">
    <location>
        <begin position="46"/>
        <end position="73"/>
    </location>
</feature>
<comment type="caution">
    <text evidence="2">The sequence shown here is derived from an EMBL/GenBank/DDBJ whole genome shotgun (WGS) entry which is preliminary data.</text>
</comment>
<accession>A0A4V2Q2P6</accession>
<name>A0A4V2Q2P6_9GAMM</name>
<dbReference type="AlphaFoldDB" id="A0A4V2Q2P6"/>
<keyword evidence="1" id="KW-0175">Coiled coil</keyword>
<dbReference type="InterPro" id="IPR020000">
    <property type="entry name" value="Phage_P2_LysB"/>
</dbReference>
<protein>
    <submittedName>
        <fullName evidence="2">LysB family phage lysis regulatory protein</fullName>
    </submittedName>
</protein>
<organism evidence="2 3">
    <name type="scientific">Sodalis ligni</name>
    <dbReference type="NCBI Taxonomy" id="2697027"/>
    <lineage>
        <taxon>Bacteria</taxon>
        <taxon>Pseudomonadati</taxon>
        <taxon>Pseudomonadota</taxon>
        <taxon>Gammaproteobacteria</taxon>
        <taxon>Enterobacterales</taxon>
        <taxon>Bruguierivoracaceae</taxon>
        <taxon>Sodalis</taxon>
    </lineage>
</organism>
<proteinExistence type="predicted"/>
<dbReference type="EMBL" id="SJOI01000001">
    <property type="protein sequence ID" value="TCL03708.1"/>
    <property type="molecule type" value="Genomic_DNA"/>
</dbReference>
<reference evidence="2 3" key="1">
    <citation type="submission" date="2019-02" db="EMBL/GenBank/DDBJ databases">
        <title>Investigation of anaerobic lignin degradation for improved lignocellulosic biofuels.</title>
        <authorList>
            <person name="Deangelis K."/>
        </authorList>
    </citation>
    <scope>NUCLEOTIDE SEQUENCE [LARGE SCALE GENOMIC DNA]</scope>
    <source>
        <strain evidence="2 3">159R</strain>
    </source>
</reference>
<evidence type="ECO:0000313" key="2">
    <source>
        <dbReference type="EMBL" id="TCL03708.1"/>
    </source>
</evidence>
<evidence type="ECO:0000313" key="3">
    <source>
        <dbReference type="Proteomes" id="UP000294555"/>
    </source>
</evidence>
<gene>
    <name evidence="2" type="ORF">EZJ58_1786</name>
</gene>
<dbReference type="NCBIfam" id="TIGR03495">
    <property type="entry name" value="phage_LysB"/>
    <property type="match status" value="1"/>
</dbReference>